<protein>
    <submittedName>
        <fullName evidence="2">Transposase and inactivated derivatives-like protein</fullName>
    </submittedName>
</protein>
<evidence type="ECO:0000313" key="3">
    <source>
        <dbReference type="Proteomes" id="UP000001968"/>
    </source>
</evidence>
<dbReference type="OrthoDB" id="9788881at2"/>
<keyword evidence="3" id="KW-1185">Reference proteome</keyword>
<dbReference type="STRING" id="335541.Swol_0136"/>
<dbReference type="eggNOG" id="COG1943">
    <property type="taxonomic scope" value="Bacteria"/>
</dbReference>
<dbReference type="PANTHER" id="PTHR34322">
    <property type="entry name" value="TRANSPOSASE, Y1_TNP DOMAIN-CONTAINING"/>
    <property type="match status" value="1"/>
</dbReference>
<dbReference type="InterPro" id="IPR002686">
    <property type="entry name" value="Transposase_17"/>
</dbReference>
<dbReference type="GO" id="GO:0006313">
    <property type="term" value="P:DNA transposition"/>
    <property type="evidence" value="ECO:0007669"/>
    <property type="project" value="InterPro"/>
</dbReference>
<dbReference type="Pfam" id="PF01797">
    <property type="entry name" value="Y1_Tnp"/>
    <property type="match status" value="1"/>
</dbReference>
<gene>
    <name evidence="2" type="ordered locus">Swol_0136</name>
</gene>
<proteinExistence type="predicted"/>
<evidence type="ECO:0000313" key="2">
    <source>
        <dbReference type="EMBL" id="ABI67491.1"/>
    </source>
</evidence>
<dbReference type="SUPFAM" id="SSF143422">
    <property type="entry name" value="Transposase IS200-like"/>
    <property type="match status" value="1"/>
</dbReference>
<evidence type="ECO:0000259" key="1">
    <source>
        <dbReference type="SMART" id="SM01321"/>
    </source>
</evidence>
<dbReference type="SMR" id="Q0B0L3"/>
<dbReference type="SMART" id="SM01321">
    <property type="entry name" value="Y1_Tnp"/>
    <property type="match status" value="1"/>
</dbReference>
<dbReference type="EMBL" id="CP000448">
    <property type="protein sequence ID" value="ABI67491.1"/>
    <property type="molecule type" value="Genomic_DNA"/>
</dbReference>
<dbReference type="KEGG" id="swo:Swol_0136"/>
<accession>Q0B0L3</accession>
<dbReference type="Gene3D" id="3.30.70.1290">
    <property type="entry name" value="Transposase IS200-like"/>
    <property type="match status" value="1"/>
</dbReference>
<dbReference type="HOGENOM" id="CLU_068226_0_2_9"/>
<name>Q0B0L3_SYNWW</name>
<dbReference type="InterPro" id="IPR036515">
    <property type="entry name" value="Transposase_17_sf"/>
</dbReference>
<reference evidence="3" key="1">
    <citation type="journal article" date="2010" name="Environ. Microbiol.">
        <title>The genome of Syntrophomonas wolfei: new insights into syntrophic metabolism and biohydrogen production.</title>
        <authorList>
            <person name="Sieber J.R."/>
            <person name="Sims D.R."/>
            <person name="Han C."/>
            <person name="Kim E."/>
            <person name="Lykidis A."/>
            <person name="Lapidus A.L."/>
            <person name="McDonnald E."/>
            <person name="Rohlin L."/>
            <person name="Culley D.E."/>
            <person name="Gunsalus R."/>
            <person name="McInerney M.J."/>
        </authorList>
    </citation>
    <scope>NUCLEOTIDE SEQUENCE [LARGE SCALE GENOMIC DNA]</scope>
    <source>
        <strain evidence="3">DSM 2245B / Goettingen</strain>
    </source>
</reference>
<dbReference type="Proteomes" id="UP000001968">
    <property type="component" value="Chromosome"/>
</dbReference>
<organism evidence="2 3">
    <name type="scientific">Syntrophomonas wolfei subsp. wolfei (strain DSM 2245B / Goettingen)</name>
    <dbReference type="NCBI Taxonomy" id="335541"/>
    <lineage>
        <taxon>Bacteria</taxon>
        <taxon>Bacillati</taxon>
        <taxon>Bacillota</taxon>
        <taxon>Clostridia</taxon>
        <taxon>Eubacteriales</taxon>
        <taxon>Syntrophomonadaceae</taxon>
        <taxon>Syntrophomonas</taxon>
    </lineage>
</organism>
<dbReference type="AlphaFoldDB" id="Q0B0L3"/>
<sequence length="236" mass="27696">MLRGINRQIIFEDDEDYQNFMGTIKETQEKSGYEVYAYCLMSNHVHLLLKEVTEDLGIAFRRIGAIYVYWYNWKYSRRGHLFQARYKSEAVETDSYFLTVLRYIHQNPYKAGIVKNIADYPWSSYGEYVGEPRICDVEFGLNMFSTNRTNAVKLFEEFNLAENQDQCLDYNQDVRLNDTEASNFIRSISDVQSPTEIQGFEKDKRNEVIKKCKSKGLSIRQIERLTGVSFGVIRTI</sequence>
<dbReference type="GO" id="GO:0004803">
    <property type="term" value="F:transposase activity"/>
    <property type="evidence" value="ECO:0007669"/>
    <property type="project" value="InterPro"/>
</dbReference>
<dbReference type="GO" id="GO:0003677">
    <property type="term" value="F:DNA binding"/>
    <property type="evidence" value="ECO:0007669"/>
    <property type="project" value="InterPro"/>
</dbReference>
<feature type="domain" description="Transposase IS200-like" evidence="1">
    <location>
        <begin position="1"/>
        <end position="107"/>
    </location>
</feature>
<dbReference type="PANTHER" id="PTHR34322:SF2">
    <property type="entry name" value="TRANSPOSASE IS200-LIKE DOMAIN-CONTAINING PROTEIN"/>
    <property type="match status" value="1"/>
</dbReference>